<evidence type="ECO:0000313" key="1">
    <source>
        <dbReference type="EMBL" id="OOV88449.1"/>
    </source>
</evidence>
<evidence type="ECO:0000313" key="2">
    <source>
        <dbReference type="Proteomes" id="UP000190064"/>
    </source>
</evidence>
<dbReference type="RefSeq" id="WP_077242885.1">
    <property type="nucleotide sequence ID" value="NZ_FXTS01000001.1"/>
</dbReference>
<organism evidence="1 2">
    <name type="scientific">Oceanospirillum linum</name>
    <dbReference type="NCBI Taxonomy" id="966"/>
    <lineage>
        <taxon>Bacteria</taxon>
        <taxon>Pseudomonadati</taxon>
        <taxon>Pseudomonadota</taxon>
        <taxon>Gammaproteobacteria</taxon>
        <taxon>Oceanospirillales</taxon>
        <taxon>Oceanospirillaceae</taxon>
        <taxon>Oceanospirillum</taxon>
    </lineage>
</organism>
<proteinExistence type="predicted"/>
<dbReference type="Proteomes" id="UP000190064">
    <property type="component" value="Unassembled WGS sequence"/>
</dbReference>
<protein>
    <recommendedName>
        <fullName evidence="3">CSD domain-containing protein</fullName>
    </recommendedName>
</protein>
<dbReference type="AlphaFoldDB" id="A0A1T1HF13"/>
<reference evidence="1" key="1">
    <citation type="submission" date="2017-02" db="EMBL/GenBank/DDBJ databases">
        <title>Draft Genome Sequence of the Salt Water Bacterium Oceanospirillum linum ATCC 11336.</title>
        <authorList>
            <person name="Trachtenberg A.M."/>
            <person name="Carney J.G."/>
            <person name="Linnane J.D."/>
            <person name="Rheaume B.A."/>
            <person name="Pitts N.L."/>
            <person name="Mykles D.L."/>
            <person name="Maclea K.S."/>
        </authorList>
    </citation>
    <scope>NUCLEOTIDE SEQUENCE [LARGE SCALE GENOMIC DNA]</scope>
    <source>
        <strain evidence="1">ATCC 11336</strain>
    </source>
</reference>
<name>A0A1T1HF13_OCELI</name>
<dbReference type="EMBL" id="MTSD02000001">
    <property type="protein sequence ID" value="OOV88449.1"/>
    <property type="molecule type" value="Genomic_DNA"/>
</dbReference>
<dbReference type="STRING" id="966.BTA35_0202770"/>
<sequence length="88" mass="9681">MQGVIISFDVGIQEGVIRSESGEEFNFDLTGWRGRGLPDTGVEVSFEAQDGHSARQVFNLPTGQRKAIGTLKVDGHEVSVPWYKKLGF</sequence>
<keyword evidence="2" id="KW-1185">Reference proteome</keyword>
<evidence type="ECO:0008006" key="3">
    <source>
        <dbReference type="Google" id="ProtNLM"/>
    </source>
</evidence>
<gene>
    <name evidence="1" type="ORF">BTA35_0202770</name>
</gene>
<accession>A0A1T1HF13</accession>
<comment type="caution">
    <text evidence="1">The sequence shown here is derived from an EMBL/GenBank/DDBJ whole genome shotgun (WGS) entry which is preliminary data.</text>
</comment>